<dbReference type="STRING" id="104623.Ser39006_00210"/>
<evidence type="ECO:0000313" key="15">
    <source>
        <dbReference type="Proteomes" id="UP000233778"/>
    </source>
</evidence>
<feature type="domain" description="Enoyl reductase (ER)" evidence="11">
    <location>
        <begin position="11"/>
        <end position="323"/>
    </location>
</feature>
<evidence type="ECO:0000313" key="14">
    <source>
        <dbReference type="Proteomes" id="UP000017700"/>
    </source>
</evidence>
<evidence type="ECO:0000256" key="7">
    <source>
        <dbReference type="ARBA" id="ARBA00023098"/>
    </source>
</evidence>
<comment type="similarity">
    <text evidence="1">Belongs to the zinc-containing alcohol dehydrogenase family. Quinone oxidoreductase subfamily.</text>
</comment>
<keyword evidence="7" id="KW-0443">Lipid metabolism</keyword>
<dbReference type="Pfam" id="PF08240">
    <property type="entry name" value="ADH_N"/>
    <property type="match status" value="1"/>
</dbReference>
<dbReference type="PANTHER" id="PTHR43981:SF2">
    <property type="entry name" value="ENOYL-[ACYL-CARRIER-PROTEIN] REDUCTASE, MITOCHONDRIAL"/>
    <property type="match status" value="1"/>
</dbReference>
<dbReference type="KEGG" id="sera:Ser39006_004010"/>
<evidence type="ECO:0000313" key="12">
    <source>
        <dbReference type="EMBL" id="AUG99054.1"/>
    </source>
</evidence>
<dbReference type="SUPFAM" id="SSF51735">
    <property type="entry name" value="NAD(P)-binding Rossmann-fold domains"/>
    <property type="match status" value="1"/>
</dbReference>
<reference evidence="13" key="4">
    <citation type="submission" date="2017-11" db="EMBL/GenBank/DDBJ databases">
        <title>Complete genome sequence of Serratia sp. ATCC 39006.</title>
        <authorList>
            <person name="Hampton H.G."/>
            <person name="Jackson S.A."/>
            <person name="Jauregui R."/>
            <person name="Poulter G.T.M."/>
            <person name="Salmond G.P.C."/>
            <person name="Fineran P.C."/>
        </authorList>
    </citation>
    <scope>NUCLEOTIDE SEQUENCE</scope>
    <source>
        <strain evidence="13">ATCC 39006</strain>
    </source>
</reference>
<dbReference type="Gene3D" id="3.40.50.720">
    <property type="entry name" value="NAD(P)-binding Rossmann-like Domain"/>
    <property type="match status" value="1"/>
</dbReference>
<organism evidence="13 14">
    <name type="scientific">Serratia sp. (strain ATCC 39006)</name>
    <name type="common">Prodigiosinella confusarubida</name>
    <dbReference type="NCBI Taxonomy" id="104623"/>
    <lineage>
        <taxon>Bacteria</taxon>
        <taxon>Pseudomonadati</taxon>
        <taxon>Pseudomonadota</taxon>
        <taxon>Gammaproteobacteria</taxon>
        <taxon>Enterobacterales</taxon>
        <taxon>Pectobacteriaceae</taxon>
        <taxon>Prodigiosinella</taxon>
    </lineage>
</organism>
<gene>
    <name evidence="12" type="ORF">CWC46_04010</name>
    <name evidence="13" type="ORF">Ser39006_004010</name>
</gene>
<dbReference type="EMBL" id="CP025084">
    <property type="protein sequence ID" value="AUH03369.1"/>
    <property type="molecule type" value="Genomic_DNA"/>
</dbReference>
<dbReference type="CDD" id="cd08292">
    <property type="entry name" value="ETR_like_2"/>
    <property type="match status" value="1"/>
</dbReference>
<reference evidence="12 15" key="3">
    <citation type="submission" date="2017-11" db="EMBL/GenBank/DDBJ databases">
        <title>Complete genome sequence of Serratia sp. ATCC 39006 LacA.</title>
        <authorList>
            <person name="Hampton H.G."/>
            <person name="Jackson S.A."/>
            <person name="Jauregui R."/>
            <person name="Poulter G.T.M."/>
            <person name="Salmond G.P.C."/>
            <person name="Fineran P.C."/>
        </authorList>
    </citation>
    <scope>NUCLEOTIDE SEQUENCE [LARGE SCALE GENOMIC DNA]</scope>
    <source>
        <strain evidence="12 15">ATCC 39006</strain>
    </source>
</reference>
<dbReference type="SUPFAM" id="SSF50129">
    <property type="entry name" value="GroES-like"/>
    <property type="match status" value="1"/>
</dbReference>
<name>A0A2I5TFP1_SERS3</name>
<evidence type="ECO:0000256" key="8">
    <source>
        <dbReference type="ARBA" id="ARBA00023160"/>
    </source>
</evidence>
<keyword evidence="5" id="KW-0809">Transit peptide</keyword>
<keyword evidence="2" id="KW-0444">Lipid biosynthesis</keyword>
<dbReference type="Proteomes" id="UP000233778">
    <property type="component" value="Chromosome"/>
</dbReference>
<evidence type="ECO:0000256" key="9">
    <source>
        <dbReference type="ARBA" id="ARBA00038963"/>
    </source>
</evidence>
<keyword evidence="14" id="KW-1185">Reference proteome</keyword>
<dbReference type="InterPro" id="IPR020843">
    <property type="entry name" value="ER"/>
</dbReference>
<dbReference type="GO" id="GO:0141148">
    <property type="term" value="F:enoyl-[acyl-carrier-protein] reductase (NADPH) activity"/>
    <property type="evidence" value="ECO:0007669"/>
    <property type="project" value="UniProtKB-EC"/>
</dbReference>
<dbReference type="SMART" id="SM00829">
    <property type="entry name" value="PKS_ER"/>
    <property type="match status" value="1"/>
</dbReference>
<protein>
    <recommendedName>
        <fullName evidence="9">enoyl-[acyl-carrier-protein] reductase</fullName>
        <ecNumber evidence="9">1.3.1.104</ecNumber>
    </recommendedName>
</protein>
<dbReference type="AlphaFoldDB" id="A0A2I5TFP1"/>
<keyword evidence="4" id="KW-0521">NADP</keyword>
<keyword evidence="6" id="KW-0560">Oxidoreductase</keyword>
<dbReference type="Proteomes" id="UP000017700">
    <property type="component" value="Chromosome"/>
</dbReference>
<evidence type="ECO:0000256" key="2">
    <source>
        <dbReference type="ARBA" id="ARBA00022516"/>
    </source>
</evidence>
<dbReference type="InterPro" id="IPR013154">
    <property type="entry name" value="ADH-like_N"/>
</dbReference>
<dbReference type="InterPro" id="IPR011032">
    <property type="entry name" value="GroES-like_sf"/>
</dbReference>
<dbReference type="Pfam" id="PF00107">
    <property type="entry name" value="ADH_zinc_N"/>
    <property type="match status" value="1"/>
</dbReference>
<reference evidence="13 14" key="1">
    <citation type="journal article" date="2013" name="Genome Announc.">
        <title>Draft genome sequence of Serratia sp. strain ATCC 39006, a model bacterium for analysis of the biosynthesis and regulation of prodigiosin, a carbapenem, and gas vesicles.</title>
        <authorList>
            <person name="Fineran P.C."/>
            <person name="Iglesias Cans M.C."/>
            <person name="Ramsay J.P."/>
            <person name="Wilf N.M."/>
            <person name="Cossyleon D."/>
            <person name="McNeil M.B."/>
            <person name="Williamson N.R."/>
            <person name="Monson R.E."/>
            <person name="Becher S.A."/>
            <person name="Stanton J.A."/>
            <person name="Brugger K."/>
            <person name="Brown S.D."/>
            <person name="Salmond G.P."/>
        </authorList>
    </citation>
    <scope>NUCLEOTIDE SEQUENCE [LARGE SCALE GENOMIC DNA]</scope>
    <source>
        <strain evidence="13">ATCC 39006</strain>
        <strain evidence="14">ATCC 39006 / SC 11482</strain>
    </source>
</reference>
<reference evidence="13" key="2">
    <citation type="submission" date="2013-09" db="EMBL/GenBank/DDBJ databases">
        <authorList>
            <person name="Wang G."/>
            <person name="Yang Y."/>
            <person name="Su Y."/>
        </authorList>
    </citation>
    <scope>NUCLEOTIDE SEQUENCE</scope>
    <source>
        <strain evidence="13">ATCC 39006</strain>
    </source>
</reference>
<dbReference type="InterPro" id="IPR051034">
    <property type="entry name" value="Mito_Enoyl-ACP_Reductase"/>
</dbReference>
<dbReference type="GO" id="GO:0006633">
    <property type="term" value="P:fatty acid biosynthetic process"/>
    <property type="evidence" value="ECO:0007669"/>
    <property type="project" value="UniProtKB-KW"/>
</dbReference>
<keyword evidence="8" id="KW-0275">Fatty acid biosynthesis</keyword>
<proteinExistence type="inferred from homology"/>
<dbReference type="OrthoDB" id="9788224at2"/>
<comment type="catalytic activity">
    <reaction evidence="10">
        <text>a 2,3-saturated acyl-[ACP] + NADP(+) = a (2E)-enoyl-[ACP] + NADPH + H(+)</text>
        <dbReference type="Rhea" id="RHEA:22564"/>
        <dbReference type="Rhea" id="RHEA-COMP:9925"/>
        <dbReference type="Rhea" id="RHEA-COMP:9926"/>
        <dbReference type="ChEBI" id="CHEBI:15378"/>
        <dbReference type="ChEBI" id="CHEBI:57783"/>
        <dbReference type="ChEBI" id="CHEBI:58349"/>
        <dbReference type="ChEBI" id="CHEBI:78784"/>
        <dbReference type="ChEBI" id="CHEBI:78785"/>
        <dbReference type="EC" id="1.3.1.104"/>
    </reaction>
</comment>
<dbReference type="EMBL" id="CP025085">
    <property type="protein sequence ID" value="AUG99054.1"/>
    <property type="molecule type" value="Genomic_DNA"/>
</dbReference>
<dbReference type="InterPro" id="IPR013149">
    <property type="entry name" value="ADH-like_C"/>
</dbReference>
<evidence type="ECO:0000259" key="11">
    <source>
        <dbReference type="SMART" id="SM00829"/>
    </source>
</evidence>
<evidence type="ECO:0000256" key="4">
    <source>
        <dbReference type="ARBA" id="ARBA00022857"/>
    </source>
</evidence>
<dbReference type="PANTHER" id="PTHR43981">
    <property type="entry name" value="ENOYL-[ACYL-CARRIER-PROTEIN] REDUCTASE, MITOCHONDRIAL"/>
    <property type="match status" value="1"/>
</dbReference>
<sequence>MRSVTHASFGNPAEVLTLTEVPQPQPGPEQILVRMTYSPIHNHDLWTIRGMYGHKPVLPGIGGSEAAGVIDALGSNVQHLKIGQRVVTAGVHGTWAEYFLATATAAVPLPDEINDKVGCQLIAMPVSALMLLEYLDIKPGQWMIQNAANGTVGKTVAMLAKSRGIHVINLVRRHGTIKEMAALGLRNTISTDHPDWQEQIAALLDGKPLVRAVDSVGGKSSGDLLHLLSEGGVLVSFGAMSGQPMQISSGDMIFKQVTIKGFWASKVASTVPAQDKQRMIGELIHLAASGDLILPVDSLFDLSDAVQAVTASERPGRQGKILLRG</sequence>
<evidence type="ECO:0000256" key="3">
    <source>
        <dbReference type="ARBA" id="ARBA00022832"/>
    </source>
</evidence>
<evidence type="ECO:0000256" key="1">
    <source>
        <dbReference type="ARBA" id="ARBA00010371"/>
    </source>
</evidence>
<evidence type="ECO:0000256" key="5">
    <source>
        <dbReference type="ARBA" id="ARBA00022946"/>
    </source>
</evidence>
<dbReference type="EC" id="1.3.1.104" evidence="9"/>
<accession>A0A2I5TFP1</accession>
<dbReference type="InterPro" id="IPR036291">
    <property type="entry name" value="NAD(P)-bd_dom_sf"/>
</dbReference>
<evidence type="ECO:0000256" key="6">
    <source>
        <dbReference type="ARBA" id="ARBA00023002"/>
    </source>
</evidence>
<evidence type="ECO:0000313" key="13">
    <source>
        <dbReference type="EMBL" id="AUH03369.1"/>
    </source>
</evidence>
<dbReference type="Gene3D" id="3.90.180.10">
    <property type="entry name" value="Medium-chain alcohol dehydrogenases, catalytic domain"/>
    <property type="match status" value="1"/>
</dbReference>
<keyword evidence="3" id="KW-0276">Fatty acid metabolism</keyword>
<evidence type="ECO:0000256" key="10">
    <source>
        <dbReference type="ARBA" id="ARBA00048843"/>
    </source>
</evidence>
<dbReference type="KEGG" id="serq:CWC46_04010"/>
<dbReference type="RefSeq" id="WP_021013487.1">
    <property type="nucleotide sequence ID" value="NZ_CP025084.1"/>
</dbReference>